<dbReference type="AlphaFoldDB" id="A0A5C6DKP1"/>
<evidence type="ECO:0000313" key="10">
    <source>
        <dbReference type="Proteomes" id="UP000319143"/>
    </source>
</evidence>
<dbReference type="InterPro" id="IPR050738">
    <property type="entry name" value="Sulfatase"/>
</dbReference>
<feature type="domain" description="Sulfatase N-terminal" evidence="8">
    <location>
        <begin position="28"/>
        <end position="100"/>
    </location>
</feature>
<dbReference type="Gene3D" id="3.40.720.10">
    <property type="entry name" value="Alkaline Phosphatase, subunit A"/>
    <property type="match status" value="1"/>
</dbReference>
<dbReference type="InterPro" id="IPR000917">
    <property type="entry name" value="Sulfatase_N"/>
</dbReference>
<evidence type="ECO:0000256" key="3">
    <source>
        <dbReference type="ARBA" id="ARBA00022723"/>
    </source>
</evidence>
<dbReference type="PANTHER" id="PTHR42693">
    <property type="entry name" value="ARYLSULFATASE FAMILY MEMBER"/>
    <property type="match status" value="1"/>
</dbReference>
<name>A0A5C6DKP1_9BACT</name>
<dbReference type="EC" id="3.1.6.1" evidence="9"/>
<organism evidence="9 10">
    <name type="scientific">Novipirellula artificiosorum</name>
    <dbReference type="NCBI Taxonomy" id="2528016"/>
    <lineage>
        <taxon>Bacteria</taxon>
        <taxon>Pseudomonadati</taxon>
        <taxon>Planctomycetota</taxon>
        <taxon>Planctomycetia</taxon>
        <taxon>Pirellulales</taxon>
        <taxon>Pirellulaceae</taxon>
        <taxon>Novipirellula</taxon>
    </lineage>
</organism>
<dbReference type="PANTHER" id="PTHR42693:SF42">
    <property type="entry name" value="ARYLSULFATASE G"/>
    <property type="match status" value="1"/>
</dbReference>
<evidence type="ECO:0000313" key="9">
    <source>
        <dbReference type="EMBL" id="TWU37430.1"/>
    </source>
</evidence>
<feature type="chain" id="PRO_5022956648" evidence="7">
    <location>
        <begin position="25"/>
        <end position="146"/>
    </location>
</feature>
<dbReference type="GO" id="GO:0004065">
    <property type="term" value="F:arylsulfatase activity"/>
    <property type="evidence" value="ECO:0007669"/>
    <property type="project" value="UniProtKB-EC"/>
</dbReference>
<accession>A0A5C6DKP1</accession>
<dbReference type="Pfam" id="PF00884">
    <property type="entry name" value="Sulfatase"/>
    <property type="match status" value="1"/>
</dbReference>
<keyword evidence="4 7" id="KW-0732">Signal</keyword>
<dbReference type="RefSeq" id="WP_146527853.1">
    <property type="nucleotide sequence ID" value="NZ_SJPV01000005.1"/>
</dbReference>
<evidence type="ECO:0000256" key="5">
    <source>
        <dbReference type="ARBA" id="ARBA00022801"/>
    </source>
</evidence>
<dbReference type="OrthoDB" id="291352at2"/>
<sequence length="146" mass="16366" precursor="true">MRSIYPITRFAFIFSLAFCSYALADSPPNVVVILADDLGIVDINAYAKRFTGVEAGEMCYETPNLDRLVREGMSFSQAYACHLCSPARASLLTGKYTPALNPDYDPEKEARSRPFVDLRRMLLGEDREIRSTEADSRFKALAMPKP</sequence>
<dbReference type="EMBL" id="SJPV01000005">
    <property type="protein sequence ID" value="TWU37430.1"/>
    <property type="molecule type" value="Genomic_DNA"/>
</dbReference>
<reference evidence="9 10" key="1">
    <citation type="submission" date="2019-02" db="EMBL/GenBank/DDBJ databases">
        <title>Deep-cultivation of Planctomycetes and their phenomic and genomic characterization uncovers novel biology.</title>
        <authorList>
            <person name="Wiegand S."/>
            <person name="Jogler M."/>
            <person name="Boedeker C."/>
            <person name="Pinto D."/>
            <person name="Vollmers J."/>
            <person name="Rivas-Marin E."/>
            <person name="Kohn T."/>
            <person name="Peeters S.H."/>
            <person name="Heuer A."/>
            <person name="Rast P."/>
            <person name="Oberbeckmann S."/>
            <person name="Bunk B."/>
            <person name="Jeske O."/>
            <person name="Meyerdierks A."/>
            <person name="Storesund J.E."/>
            <person name="Kallscheuer N."/>
            <person name="Luecker S."/>
            <person name="Lage O.M."/>
            <person name="Pohl T."/>
            <person name="Merkel B.J."/>
            <person name="Hornburger P."/>
            <person name="Mueller R.-W."/>
            <person name="Bruemmer F."/>
            <person name="Labrenz M."/>
            <person name="Spormann A.M."/>
            <person name="Op Den Camp H."/>
            <person name="Overmann J."/>
            <person name="Amann R."/>
            <person name="Jetten M.S.M."/>
            <person name="Mascher T."/>
            <person name="Medema M.H."/>
            <person name="Devos D.P."/>
            <person name="Kaster A.-K."/>
            <person name="Ovreas L."/>
            <person name="Rohde M."/>
            <person name="Galperin M.Y."/>
            <person name="Jogler C."/>
        </authorList>
    </citation>
    <scope>NUCLEOTIDE SEQUENCE [LARGE SCALE GENOMIC DNA]</scope>
    <source>
        <strain evidence="9 10">Poly41</strain>
    </source>
</reference>
<evidence type="ECO:0000256" key="7">
    <source>
        <dbReference type="SAM" id="SignalP"/>
    </source>
</evidence>
<gene>
    <name evidence="9" type="primary">atsA_58</name>
    <name evidence="9" type="ORF">Poly41_35610</name>
</gene>
<evidence type="ECO:0000256" key="1">
    <source>
        <dbReference type="ARBA" id="ARBA00001913"/>
    </source>
</evidence>
<protein>
    <submittedName>
        <fullName evidence="9">Arylsulfatase</fullName>
        <ecNumber evidence="9">3.1.6.1</ecNumber>
    </submittedName>
</protein>
<dbReference type="SUPFAM" id="SSF53649">
    <property type="entry name" value="Alkaline phosphatase-like"/>
    <property type="match status" value="1"/>
</dbReference>
<evidence type="ECO:0000256" key="6">
    <source>
        <dbReference type="ARBA" id="ARBA00022837"/>
    </source>
</evidence>
<keyword evidence="5 9" id="KW-0378">Hydrolase</keyword>
<dbReference type="GO" id="GO:0046872">
    <property type="term" value="F:metal ion binding"/>
    <property type="evidence" value="ECO:0007669"/>
    <property type="project" value="UniProtKB-KW"/>
</dbReference>
<evidence type="ECO:0000259" key="8">
    <source>
        <dbReference type="Pfam" id="PF00884"/>
    </source>
</evidence>
<dbReference type="Proteomes" id="UP000319143">
    <property type="component" value="Unassembled WGS sequence"/>
</dbReference>
<proteinExistence type="inferred from homology"/>
<comment type="caution">
    <text evidence="9">The sequence shown here is derived from an EMBL/GenBank/DDBJ whole genome shotgun (WGS) entry which is preliminary data.</text>
</comment>
<keyword evidence="6" id="KW-0106">Calcium</keyword>
<keyword evidence="3" id="KW-0479">Metal-binding</keyword>
<comment type="cofactor">
    <cofactor evidence="1">
        <name>Ca(2+)</name>
        <dbReference type="ChEBI" id="CHEBI:29108"/>
    </cofactor>
</comment>
<comment type="similarity">
    <text evidence="2">Belongs to the sulfatase family.</text>
</comment>
<feature type="signal peptide" evidence="7">
    <location>
        <begin position="1"/>
        <end position="24"/>
    </location>
</feature>
<keyword evidence="10" id="KW-1185">Reference proteome</keyword>
<evidence type="ECO:0000256" key="4">
    <source>
        <dbReference type="ARBA" id="ARBA00022729"/>
    </source>
</evidence>
<evidence type="ECO:0000256" key="2">
    <source>
        <dbReference type="ARBA" id="ARBA00008779"/>
    </source>
</evidence>
<dbReference type="InterPro" id="IPR017850">
    <property type="entry name" value="Alkaline_phosphatase_core_sf"/>
</dbReference>